<proteinExistence type="predicted"/>
<accession>A0A225VWZ7</accession>
<evidence type="ECO:0000313" key="2">
    <source>
        <dbReference type="Proteomes" id="UP000198211"/>
    </source>
</evidence>
<dbReference type="EMBL" id="NBNE01002639">
    <property type="protein sequence ID" value="OWZ09862.1"/>
    <property type="molecule type" value="Genomic_DNA"/>
</dbReference>
<keyword evidence="2" id="KW-1185">Reference proteome</keyword>
<name>A0A225VWZ7_9STRA</name>
<evidence type="ECO:0000313" key="1">
    <source>
        <dbReference type="EMBL" id="OWZ09862.1"/>
    </source>
</evidence>
<organism evidence="1 2">
    <name type="scientific">Phytophthora megakarya</name>
    <dbReference type="NCBI Taxonomy" id="4795"/>
    <lineage>
        <taxon>Eukaryota</taxon>
        <taxon>Sar</taxon>
        <taxon>Stramenopiles</taxon>
        <taxon>Oomycota</taxon>
        <taxon>Peronosporomycetes</taxon>
        <taxon>Peronosporales</taxon>
        <taxon>Peronosporaceae</taxon>
        <taxon>Phytophthora</taxon>
    </lineage>
</organism>
<comment type="caution">
    <text evidence="1">The sequence shown here is derived from an EMBL/GenBank/DDBJ whole genome shotgun (WGS) entry which is preliminary data.</text>
</comment>
<gene>
    <name evidence="1" type="ORF">PHMEG_00017366</name>
</gene>
<protein>
    <submittedName>
        <fullName evidence="1">Uncharacterized protein</fullName>
    </submittedName>
</protein>
<reference evidence="2" key="1">
    <citation type="submission" date="2017-03" db="EMBL/GenBank/DDBJ databases">
        <title>Phytopthora megakarya and P. palmivora, two closely related causual agents of cacao black pod achieved similar genome size and gene model numbers by different mechanisms.</title>
        <authorList>
            <person name="Ali S."/>
            <person name="Shao J."/>
            <person name="Larry D.J."/>
            <person name="Kronmiller B."/>
            <person name="Shen D."/>
            <person name="Strem M.D."/>
            <person name="Melnick R.L."/>
            <person name="Guiltinan M.J."/>
            <person name="Tyler B.M."/>
            <person name="Meinhardt L.W."/>
            <person name="Bailey B.A."/>
        </authorList>
    </citation>
    <scope>NUCLEOTIDE SEQUENCE [LARGE SCALE GENOMIC DNA]</scope>
    <source>
        <strain evidence="2">zdho120</strain>
    </source>
</reference>
<dbReference type="Proteomes" id="UP000198211">
    <property type="component" value="Unassembled WGS sequence"/>
</dbReference>
<sequence>MRLEIGSLEQHRRYLMTTHDNIWYVGTEYFRLFQYGYLKPIVSNASRTTPSSLSQQDFVSKVIVSDVAFNARCGRERMMKQWKLLSQWFVGIEFNLVELKSISAGSLVAATTTSVTFTERTMHIVFPRLISGKRRMLGEKLLNRRIVMHGSVRLAWSTTNCQIIGLFAESDMLTPVLRLLGNLQDTSYVFEKAPISPSFW</sequence>
<dbReference type="AlphaFoldDB" id="A0A225VWZ7"/>
<dbReference type="OrthoDB" id="105082at2759"/>